<feature type="binding site" evidence="4">
    <location>
        <position position="123"/>
    </location>
    <ligand>
        <name>Fe cation</name>
        <dbReference type="ChEBI" id="CHEBI:24875"/>
        <label>2</label>
    </ligand>
</feature>
<dbReference type="GO" id="GO:0008199">
    <property type="term" value="F:ferric iron binding"/>
    <property type="evidence" value="ECO:0007669"/>
    <property type="project" value="InterPro"/>
</dbReference>
<name>A0A1G5S554_PSEXY</name>
<gene>
    <name evidence="6" type="ORF">SAMN02910350_02751</name>
</gene>
<dbReference type="InterPro" id="IPR009078">
    <property type="entry name" value="Ferritin-like_SF"/>
</dbReference>
<dbReference type="RefSeq" id="WP_090164161.1">
    <property type="nucleotide sequence ID" value="NZ_FMWK01000020.1"/>
</dbReference>
<evidence type="ECO:0000256" key="1">
    <source>
        <dbReference type="ARBA" id="ARBA00022434"/>
    </source>
</evidence>
<feature type="binding site" evidence="4">
    <location>
        <position position="120"/>
    </location>
    <ligand>
        <name>Fe cation</name>
        <dbReference type="ChEBI" id="CHEBI:24875"/>
        <label>1</label>
    </ligand>
</feature>
<dbReference type="SUPFAM" id="SSF47240">
    <property type="entry name" value="Ferritin-like"/>
    <property type="match status" value="1"/>
</dbReference>
<keyword evidence="1 3" id="KW-0409">Iron storage</keyword>
<proteinExistence type="inferred from homology"/>
<dbReference type="Pfam" id="PF00210">
    <property type="entry name" value="Ferritin"/>
    <property type="match status" value="1"/>
</dbReference>
<evidence type="ECO:0000256" key="2">
    <source>
        <dbReference type="ARBA" id="ARBA00023004"/>
    </source>
</evidence>
<feature type="binding site" evidence="4">
    <location>
        <position position="120"/>
    </location>
    <ligand>
        <name>Fe cation</name>
        <dbReference type="ChEBI" id="CHEBI:24875"/>
        <label>2</label>
    </ligand>
</feature>
<sequence length="149" mass="17309">MTKIEFLQNLAKGWFGNSQQHAIHAQLLKKRGLTKLADKLMEESDEEWTEAKQVNERLIELGETPAVVIQEYPIITDIKEMLEFDCKESATALPEMSKALALFDDDYVTRHMIEQFILDEQDHYNWVKGHLCLIEQIGIENYIIEQLGD</sequence>
<dbReference type="Gene3D" id="1.20.1260.10">
    <property type="match status" value="1"/>
</dbReference>
<dbReference type="GO" id="GO:0006879">
    <property type="term" value="P:intracellular iron ion homeostasis"/>
    <property type="evidence" value="ECO:0007669"/>
    <property type="project" value="UniProtKB-KW"/>
</dbReference>
<comment type="similarity">
    <text evidence="3">Belongs to the bacterioferritin family.</text>
</comment>
<evidence type="ECO:0000259" key="5">
    <source>
        <dbReference type="PROSITE" id="PS50905"/>
    </source>
</evidence>
<comment type="catalytic activity">
    <reaction evidence="3">
        <text>4 Fe(2+) + O2 + 4 H(+) = 4 Fe(3+) + 2 H2O</text>
        <dbReference type="Rhea" id="RHEA:11148"/>
        <dbReference type="ChEBI" id="CHEBI:15377"/>
        <dbReference type="ChEBI" id="CHEBI:15378"/>
        <dbReference type="ChEBI" id="CHEBI:15379"/>
        <dbReference type="ChEBI" id="CHEBI:29033"/>
        <dbReference type="ChEBI" id="CHEBI:29034"/>
        <dbReference type="EC" id="1.16.3.1"/>
    </reaction>
</comment>
<dbReference type="EC" id="1.16.3.1" evidence="3"/>
<protein>
    <recommendedName>
        <fullName evidence="3">Bacterioferritin</fullName>
        <ecNumber evidence="3">1.16.3.1</ecNumber>
    </recommendedName>
</protein>
<dbReference type="GO" id="GO:0006826">
    <property type="term" value="P:iron ion transport"/>
    <property type="evidence" value="ECO:0007669"/>
    <property type="project" value="InterPro"/>
</dbReference>
<evidence type="ECO:0000313" key="6">
    <source>
        <dbReference type="EMBL" id="SCZ81308.1"/>
    </source>
</evidence>
<dbReference type="InterPro" id="IPR002024">
    <property type="entry name" value="Bacterioferritin"/>
</dbReference>
<dbReference type="AlphaFoldDB" id="A0A1G5S554"/>
<feature type="binding site" evidence="4">
    <location>
        <position position="47"/>
    </location>
    <ligand>
        <name>Fe cation</name>
        <dbReference type="ChEBI" id="CHEBI:24875"/>
        <label>1</label>
    </ligand>
</feature>
<reference evidence="6 7" key="1">
    <citation type="submission" date="2016-10" db="EMBL/GenBank/DDBJ databases">
        <authorList>
            <person name="de Groot N.N."/>
        </authorList>
    </citation>
    <scope>NUCLEOTIDE SEQUENCE [LARGE SCALE GENOMIC DNA]</scope>
    <source>
        <strain evidence="6 7">DSM 10317</strain>
    </source>
</reference>
<dbReference type="PRINTS" id="PR00601">
    <property type="entry name" value="BACFERRITIN"/>
</dbReference>
<evidence type="ECO:0000313" key="7">
    <source>
        <dbReference type="Proteomes" id="UP000199428"/>
    </source>
</evidence>
<keyword evidence="3 4" id="KW-0479">Metal-binding</keyword>
<evidence type="ECO:0000256" key="4">
    <source>
        <dbReference type="PIRSR" id="PIRSR002560-1"/>
    </source>
</evidence>
<feature type="binding site" evidence="4">
    <location>
        <position position="47"/>
    </location>
    <ligand>
        <name>Fe cation</name>
        <dbReference type="ChEBI" id="CHEBI:24875"/>
        <label>2</label>
    </ligand>
</feature>
<dbReference type="PIRSF" id="PIRSF002560">
    <property type="entry name" value="Bacterioferritin"/>
    <property type="match status" value="1"/>
</dbReference>
<feature type="binding site" evidence="4">
    <location>
        <position position="46"/>
    </location>
    <ligand>
        <name>Fe cation</name>
        <dbReference type="ChEBI" id="CHEBI:24875"/>
        <label>3</label>
    </ligand>
</feature>
<dbReference type="InterPro" id="IPR009040">
    <property type="entry name" value="Ferritin-like_diiron"/>
</dbReference>
<dbReference type="InterPro" id="IPR008331">
    <property type="entry name" value="Ferritin_DPS_dom"/>
</dbReference>
<organism evidence="6 7">
    <name type="scientific">Pseudobutyrivibrio xylanivorans</name>
    <dbReference type="NCBI Taxonomy" id="185007"/>
    <lineage>
        <taxon>Bacteria</taxon>
        <taxon>Bacillati</taxon>
        <taxon>Bacillota</taxon>
        <taxon>Clostridia</taxon>
        <taxon>Lachnospirales</taxon>
        <taxon>Lachnospiraceae</taxon>
        <taxon>Pseudobutyrivibrio</taxon>
    </lineage>
</organism>
<dbReference type="PROSITE" id="PS50905">
    <property type="entry name" value="FERRITIN_LIKE"/>
    <property type="match status" value="1"/>
</dbReference>
<dbReference type="GO" id="GO:0004322">
    <property type="term" value="F:ferroxidase activity"/>
    <property type="evidence" value="ECO:0007669"/>
    <property type="project" value="UniProtKB-EC"/>
</dbReference>
<accession>A0A1G5S554</accession>
<dbReference type="InterPro" id="IPR012347">
    <property type="entry name" value="Ferritin-like"/>
</dbReference>
<feature type="domain" description="Ferritin-like diiron" evidence="5">
    <location>
        <begin position="1"/>
        <end position="138"/>
    </location>
</feature>
<evidence type="ECO:0000256" key="3">
    <source>
        <dbReference type="PIRNR" id="PIRNR002560"/>
    </source>
</evidence>
<keyword evidence="2 3" id="KW-0408">Iron</keyword>
<comment type="function">
    <text evidence="3">Iron-storage protein, whose ferroxidase center binds Fe(2+), oxidizes it using dioxygen to Fe(3+), and participates in the subsequent Fe(3+) oxide mineral core formation within the central cavity of the BFR protein shell.</text>
</comment>
<dbReference type="Proteomes" id="UP000199428">
    <property type="component" value="Unassembled WGS sequence"/>
</dbReference>
<dbReference type="EMBL" id="FMWK01000020">
    <property type="protein sequence ID" value="SCZ81308.1"/>
    <property type="molecule type" value="Genomic_DNA"/>
</dbReference>